<dbReference type="EMBL" id="JAWDGP010006665">
    <property type="protein sequence ID" value="KAK3737170.1"/>
    <property type="molecule type" value="Genomic_DNA"/>
</dbReference>
<evidence type="ECO:0000256" key="1">
    <source>
        <dbReference type="SAM" id="MobiDB-lite"/>
    </source>
</evidence>
<evidence type="ECO:0000313" key="3">
    <source>
        <dbReference type="Proteomes" id="UP001283361"/>
    </source>
</evidence>
<dbReference type="Proteomes" id="UP001283361">
    <property type="component" value="Unassembled WGS sequence"/>
</dbReference>
<gene>
    <name evidence="2" type="ORF">RRG08_016474</name>
</gene>
<feature type="compositionally biased region" description="Gly residues" evidence="1">
    <location>
        <begin position="83"/>
        <end position="100"/>
    </location>
</feature>
<keyword evidence="3" id="KW-1185">Reference proteome</keyword>
<protein>
    <submittedName>
        <fullName evidence="2">Uncharacterized protein</fullName>
    </submittedName>
</protein>
<dbReference type="AlphaFoldDB" id="A0AAE0Y8T2"/>
<proteinExistence type="predicted"/>
<reference evidence="2" key="1">
    <citation type="journal article" date="2023" name="G3 (Bethesda)">
        <title>A reference genome for the long-term kleptoplast-retaining sea slug Elysia crispata morphotype clarki.</title>
        <authorList>
            <person name="Eastman K.E."/>
            <person name="Pendleton A.L."/>
            <person name="Shaikh M.A."/>
            <person name="Suttiyut T."/>
            <person name="Ogas R."/>
            <person name="Tomko P."/>
            <person name="Gavelis G."/>
            <person name="Widhalm J.R."/>
            <person name="Wisecaver J.H."/>
        </authorList>
    </citation>
    <scope>NUCLEOTIDE SEQUENCE</scope>
    <source>
        <strain evidence="2">ECLA1</strain>
    </source>
</reference>
<sequence length="135" mass="14306">MPPGRHYSGGNNFHRQHPQQHHKQQRGHPNLRTSSNSSIISSASSSSSSITPTNTMTRNIGPIVNNGGGMAAPVRPTRDRPAKGGGGPPHGHNAGRGRGNGLWPESYLAEDENFPSFQAQLAGMGLQLRDIPADG</sequence>
<evidence type="ECO:0000313" key="2">
    <source>
        <dbReference type="EMBL" id="KAK3737170.1"/>
    </source>
</evidence>
<feature type="region of interest" description="Disordered" evidence="1">
    <location>
        <begin position="1"/>
        <end position="105"/>
    </location>
</feature>
<name>A0AAE0Y8T2_9GAST</name>
<organism evidence="2 3">
    <name type="scientific">Elysia crispata</name>
    <name type="common">lettuce slug</name>
    <dbReference type="NCBI Taxonomy" id="231223"/>
    <lineage>
        <taxon>Eukaryota</taxon>
        <taxon>Metazoa</taxon>
        <taxon>Spiralia</taxon>
        <taxon>Lophotrochozoa</taxon>
        <taxon>Mollusca</taxon>
        <taxon>Gastropoda</taxon>
        <taxon>Heterobranchia</taxon>
        <taxon>Euthyneura</taxon>
        <taxon>Panpulmonata</taxon>
        <taxon>Sacoglossa</taxon>
        <taxon>Placobranchoidea</taxon>
        <taxon>Plakobranchidae</taxon>
        <taxon>Elysia</taxon>
    </lineage>
</organism>
<comment type="caution">
    <text evidence="2">The sequence shown here is derived from an EMBL/GenBank/DDBJ whole genome shotgun (WGS) entry which is preliminary data.</text>
</comment>
<accession>A0AAE0Y8T2</accession>
<feature type="compositionally biased region" description="Low complexity" evidence="1">
    <location>
        <begin position="34"/>
        <end position="50"/>
    </location>
</feature>
<feature type="compositionally biased region" description="Basic residues" evidence="1">
    <location>
        <begin position="14"/>
        <end position="26"/>
    </location>
</feature>